<evidence type="ECO:0000313" key="3">
    <source>
        <dbReference type="EMBL" id="KAF5861222.1"/>
    </source>
</evidence>
<dbReference type="Gene3D" id="1.10.287.1490">
    <property type="match status" value="1"/>
</dbReference>
<comment type="caution">
    <text evidence="3">The sequence shown here is derived from an EMBL/GenBank/DDBJ whole genome shotgun (WGS) entry which is preliminary data.</text>
</comment>
<dbReference type="EMBL" id="SPNV01000105">
    <property type="protein sequence ID" value="KAF5861222.1"/>
    <property type="molecule type" value="Genomic_DNA"/>
</dbReference>
<accession>A0A8H6A5N2</accession>
<evidence type="ECO:0000256" key="1">
    <source>
        <dbReference type="SAM" id="Coils"/>
    </source>
</evidence>
<reference evidence="3 4" key="1">
    <citation type="submission" date="2019-04" db="EMBL/GenBank/DDBJ databases">
        <title>Aspergillus burnettii sp. nov., novel species from soil in southeast Queensland.</title>
        <authorList>
            <person name="Gilchrist C.L.M."/>
            <person name="Pitt J.I."/>
            <person name="Lange L."/>
            <person name="Lacey H.J."/>
            <person name="Vuong D."/>
            <person name="Midgley D.J."/>
            <person name="Greenfield P."/>
            <person name="Bradbury M."/>
            <person name="Lacey E."/>
            <person name="Busk P.K."/>
            <person name="Pilgaard B."/>
            <person name="Chooi Y.H."/>
            <person name="Piggott A.M."/>
        </authorList>
    </citation>
    <scope>NUCLEOTIDE SEQUENCE [LARGE SCALE GENOMIC DNA]</scope>
    <source>
        <strain evidence="3 4">FRR 5400</strain>
    </source>
</reference>
<name>A0A8H6A5N2_PETAA</name>
<feature type="compositionally biased region" description="Polar residues" evidence="2">
    <location>
        <begin position="794"/>
        <end position="803"/>
    </location>
</feature>
<dbReference type="AlphaFoldDB" id="A0A8H6A5N2"/>
<protein>
    <submittedName>
        <fullName evidence="3">Uncharacterized protein</fullName>
    </submittedName>
</protein>
<dbReference type="GO" id="GO:0000785">
    <property type="term" value="C:chromatin"/>
    <property type="evidence" value="ECO:0007669"/>
    <property type="project" value="TreeGrafter"/>
</dbReference>
<proteinExistence type="predicted"/>
<keyword evidence="4" id="KW-1185">Reference proteome</keyword>
<evidence type="ECO:0000313" key="4">
    <source>
        <dbReference type="Proteomes" id="UP000541154"/>
    </source>
</evidence>
<dbReference type="PANTHER" id="PTHR43941">
    <property type="entry name" value="STRUCTURAL MAINTENANCE OF CHROMOSOMES PROTEIN 2"/>
    <property type="match status" value="1"/>
</dbReference>
<dbReference type="GO" id="GO:0003682">
    <property type="term" value="F:chromatin binding"/>
    <property type="evidence" value="ECO:0007669"/>
    <property type="project" value="TreeGrafter"/>
</dbReference>
<dbReference type="Proteomes" id="UP000541154">
    <property type="component" value="Unassembled WGS sequence"/>
</dbReference>
<sequence>MYRQYPRITDIPLVNILRSLFIVTETPPPTLADKTYIMSSPLWDPDCILQVTNGAPRGMFCLGQARSRYDSRCRWNVPHTQYQRICSMLTSISMRLPHTVSYNELSSMASLGLCSYHVDQEAEVVDKWEKILASIKHLHGEYRQSLQSNEEALEAMAMDVDKCRALIQCSPDSDETLSIALRRYVRRYARTKKELEADRTALASLRKSQVNTEILQKEKAELSQKMSTLSQRLTTAEQVIQQRNSEHKMRVDDLHKARDELRAENEEKDMQIEHLQEQKNDLEQRLKEKSTELDSARLVSQGLRRDRDSLQSELETVKEEIEVLKKNKMALSTQSNTLSTSLRHTEQELSASCQANTHLTERLEEATVELTNLQDKLREMHMKKSFSILQKLKDDNDYINARSLGRTPEGLLDEPRNFLVFCETGRVPKPSLISFSGNLAIPPDSSAGCPEGVQGTFVLNYRLFFGKYLLPSLQELCLAAQVIPLKPLLYTDKSKEGTKSCICIPQVAVGSLPQSLSAEQVEEFAVVPPPPQDAHDRYYAFTENGLLDWKWHKTLEAPGSGTLVHYYVDDAPRAPTYRKYKTVTETFCIVLTWSVEVNLAPEGVVNKNAVDQKRTRYVLEDAEKHLARDIEETLSRSLAHVNETLQETFKAAGRFIYPGTGTLRFGKPSISDKAHVYTDIEYLPLQGDRFQLHIPSAKFGFIKGIPRDSTTRQIKGGPPPSGLLPRVRWQPSLEYDSKNSRAKLTLIATNMTTKTVAFAHIKVTMSQTEKPDKYVKQRRNKGNTKESEQEPSPDKTSPTNRTESVPLKDGQPGKTLASDKADQQDEQDTPSGSEASSEMDDEKQAWLLSHTGITADRRIKDLYVDYKVVGQDRLLEFSVLPEGTFPPNRGPRFLFSTDPRVSSFTLELEGTVHKAGKYVLQLTELWSDPIGKKEGVFEAVDQEAAEKVQGVEKE</sequence>
<dbReference type="PANTHER" id="PTHR43941:SF1">
    <property type="entry name" value="STRUCTURAL MAINTENANCE OF CHROMOSOMES PROTEIN 2"/>
    <property type="match status" value="1"/>
</dbReference>
<gene>
    <name evidence="3" type="ORF">ETB97_000477</name>
</gene>
<dbReference type="GO" id="GO:0007076">
    <property type="term" value="P:mitotic chromosome condensation"/>
    <property type="evidence" value="ECO:0007669"/>
    <property type="project" value="TreeGrafter"/>
</dbReference>
<dbReference type="GO" id="GO:0000796">
    <property type="term" value="C:condensin complex"/>
    <property type="evidence" value="ECO:0007669"/>
    <property type="project" value="TreeGrafter"/>
</dbReference>
<feature type="region of interest" description="Disordered" evidence="2">
    <location>
        <begin position="767"/>
        <end position="841"/>
    </location>
</feature>
<dbReference type="GO" id="GO:0000793">
    <property type="term" value="C:condensed chromosome"/>
    <property type="evidence" value="ECO:0007669"/>
    <property type="project" value="TreeGrafter"/>
</dbReference>
<evidence type="ECO:0000256" key="2">
    <source>
        <dbReference type="SAM" id="MobiDB-lite"/>
    </source>
</evidence>
<organism evidence="3 4">
    <name type="scientific">Petromyces alliaceus</name>
    <name type="common">Aspergillus alliaceus</name>
    <dbReference type="NCBI Taxonomy" id="209559"/>
    <lineage>
        <taxon>Eukaryota</taxon>
        <taxon>Fungi</taxon>
        <taxon>Dikarya</taxon>
        <taxon>Ascomycota</taxon>
        <taxon>Pezizomycotina</taxon>
        <taxon>Eurotiomycetes</taxon>
        <taxon>Eurotiomycetidae</taxon>
        <taxon>Eurotiales</taxon>
        <taxon>Aspergillaceae</taxon>
        <taxon>Aspergillus</taxon>
        <taxon>Aspergillus subgen. Circumdati</taxon>
    </lineage>
</organism>
<feature type="coiled-coil region" evidence="1">
    <location>
        <begin position="205"/>
        <end position="383"/>
    </location>
</feature>
<keyword evidence="1" id="KW-0175">Coiled coil</keyword>